<evidence type="ECO:0000313" key="5">
    <source>
        <dbReference type="Proteomes" id="UP000022141"/>
    </source>
</evidence>
<dbReference type="CDD" id="cd08829">
    <property type="entry name" value="SPFH_paraslipin"/>
    <property type="match status" value="1"/>
</dbReference>
<dbReference type="InterPro" id="IPR001972">
    <property type="entry name" value="Stomatin_HflK_fam"/>
</dbReference>
<evidence type="ECO:0000259" key="3">
    <source>
        <dbReference type="SMART" id="SM00244"/>
    </source>
</evidence>
<keyword evidence="5" id="KW-1185">Reference proteome</keyword>
<dbReference type="Pfam" id="PF01145">
    <property type="entry name" value="Band_7"/>
    <property type="match status" value="1"/>
</dbReference>
<dbReference type="SMART" id="SM00244">
    <property type="entry name" value="PHB"/>
    <property type="match status" value="1"/>
</dbReference>
<sequence>MTELLNGMTIVSLVILLFVVVTVANGVRIIPQGEEWIVQRLGKYRTTLLPGLRFIIPYIDIISHKVTTKDIILDVQEQEVITRDNAVIVVNAISFIKVTDPVKAVYGVEDYAEAIRNMIMTTLRSIVGDMELDEALSSRDMIKARLKAGVADEALDWGLTVKSVEIQDIKPSQSMQRAMELQASAERERKAMVTRAEGEKQSMILGAEARLESAKRDAVAQVTLAEASAQAIRKVNAAFGDNELPMLYLLGEKYISSVGKLAESENAKVVLLPADLQSTLRGLFQRVNKSGQG</sequence>
<dbReference type="GO" id="GO:0006508">
    <property type="term" value="P:proteolysis"/>
    <property type="evidence" value="ECO:0007669"/>
    <property type="project" value="UniProtKB-KW"/>
</dbReference>
<reference evidence="4" key="1">
    <citation type="submission" date="2014-02" db="EMBL/GenBank/DDBJ databases">
        <title>Expanding our view of genomic diversity in Candidatus Accumulibacter clades.</title>
        <authorList>
            <person name="Skennerton C.T."/>
            <person name="Barr J.J."/>
            <person name="Slater F.R."/>
            <person name="Bond P.L."/>
            <person name="Tyson G.W."/>
        </authorList>
    </citation>
    <scope>NUCLEOTIDE SEQUENCE [LARGE SCALE GENOMIC DNA]</scope>
</reference>
<accession>A0A011P7R6</accession>
<dbReference type="PANTHER" id="PTHR43327:SF10">
    <property type="entry name" value="STOMATIN-LIKE PROTEIN 2, MITOCHONDRIAL"/>
    <property type="match status" value="1"/>
</dbReference>
<dbReference type="Proteomes" id="UP000022141">
    <property type="component" value="Unassembled WGS sequence"/>
</dbReference>
<name>A0A011P7R6_ACCRE</name>
<dbReference type="eggNOG" id="COG0330">
    <property type="taxonomic scope" value="Bacteria"/>
</dbReference>
<dbReference type="InterPro" id="IPR036013">
    <property type="entry name" value="Band_7/SPFH_dom_sf"/>
</dbReference>
<dbReference type="AlphaFoldDB" id="A0A011P7R6"/>
<dbReference type="GO" id="GO:0008233">
    <property type="term" value="F:peptidase activity"/>
    <property type="evidence" value="ECO:0007669"/>
    <property type="project" value="UniProtKB-KW"/>
</dbReference>
<dbReference type="PRINTS" id="PR00721">
    <property type="entry name" value="STOMATIN"/>
</dbReference>
<keyword evidence="4" id="KW-0645">Protease</keyword>
<dbReference type="InterPro" id="IPR050710">
    <property type="entry name" value="Band7/mec-2_domain"/>
</dbReference>
<dbReference type="FunFam" id="3.30.479.30:FF:000004">
    <property type="entry name" value="Putative membrane protease family, stomatin"/>
    <property type="match status" value="1"/>
</dbReference>
<protein>
    <submittedName>
        <fullName evidence="4">Modulator of FtsH protease HflK</fullName>
    </submittedName>
</protein>
<comment type="similarity">
    <text evidence="2">Belongs to the band 7/mec-2 family.</text>
</comment>
<dbReference type="GO" id="GO:0005886">
    <property type="term" value="C:plasma membrane"/>
    <property type="evidence" value="ECO:0007669"/>
    <property type="project" value="UniProtKB-ARBA"/>
</dbReference>
<evidence type="ECO:0000313" key="4">
    <source>
        <dbReference type="EMBL" id="EXI90983.1"/>
    </source>
</evidence>
<dbReference type="SUPFAM" id="SSF117892">
    <property type="entry name" value="Band 7/SPFH domain"/>
    <property type="match status" value="1"/>
</dbReference>
<evidence type="ECO:0000256" key="1">
    <source>
        <dbReference type="ARBA" id="ARBA00004167"/>
    </source>
</evidence>
<dbReference type="STRING" id="1454004.AW11_00324"/>
<evidence type="ECO:0000256" key="2">
    <source>
        <dbReference type="ARBA" id="ARBA00008164"/>
    </source>
</evidence>
<dbReference type="InterPro" id="IPR001107">
    <property type="entry name" value="Band_7"/>
</dbReference>
<dbReference type="Gene3D" id="3.30.479.30">
    <property type="entry name" value="Band 7 domain"/>
    <property type="match status" value="1"/>
</dbReference>
<gene>
    <name evidence="4" type="primary">hflK_1</name>
    <name evidence="4" type="ORF">AW11_00324</name>
</gene>
<dbReference type="GO" id="GO:0098552">
    <property type="term" value="C:side of membrane"/>
    <property type="evidence" value="ECO:0007669"/>
    <property type="project" value="UniProtKB-ARBA"/>
</dbReference>
<dbReference type="PANTHER" id="PTHR43327">
    <property type="entry name" value="STOMATIN-LIKE PROTEIN 2, MITOCHONDRIAL"/>
    <property type="match status" value="1"/>
</dbReference>
<dbReference type="PATRIC" id="fig|1454004.3.peg.335"/>
<comment type="caution">
    <text evidence="4">The sequence shown here is derived from an EMBL/GenBank/DDBJ whole genome shotgun (WGS) entry which is preliminary data.</text>
</comment>
<feature type="domain" description="Band 7" evidence="3">
    <location>
        <begin position="25"/>
        <end position="183"/>
    </location>
</feature>
<comment type="subcellular location">
    <subcellularLocation>
        <location evidence="1">Membrane</location>
        <topology evidence="1">Single-pass membrane protein</topology>
    </subcellularLocation>
</comment>
<dbReference type="GO" id="GO:0007005">
    <property type="term" value="P:mitochondrion organization"/>
    <property type="evidence" value="ECO:0007669"/>
    <property type="project" value="TreeGrafter"/>
</dbReference>
<organism evidence="4 5">
    <name type="scientific">Accumulibacter regalis</name>
    <dbReference type="NCBI Taxonomy" id="522306"/>
    <lineage>
        <taxon>Bacteria</taxon>
        <taxon>Pseudomonadati</taxon>
        <taxon>Pseudomonadota</taxon>
        <taxon>Betaproteobacteria</taxon>
        <taxon>Candidatus Accumulibacter</taxon>
    </lineage>
</organism>
<dbReference type="EMBL" id="JEMY01000003">
    <property type="protein sequence ID" value="EXI90983.1"/>
    <property type="molecule type" value="Genomic_DNA"/>
</dbReference>
<keyword evidence="4" id="KW-0378">Hydrolase</keyword>
<proteinExistence type="inferred from homology"/>